<evidence type="ECO:0000313" key="2">
    <source>
        <dbReference type="EMBL" id="AZB73719.1"/>
    </source>
</evidence>
<dbReference type="EMBL" id="CP030139">
    <property type="protein sequence ID" value="AZB73719.1"/>
    <property type="molecule type" value="Genomic_DNA"/>
</dbReference>
<evidence type="ECO:0000256" key="1">
    <source>
        <dbReference type="SAM" id="MobiDB-lite"/>
    </source>
</evidence>
<dbReference type="Pfam" id="PF11210">
    <property type="entry name" value="DUF2996"/>
    <property type="match status" value="1"/>
</dbReference>
<protein>
    <submittedName>
        <fullName evidence="2">DUF2996 domain-containing protein</fullName>
    </submittedName>
</protein>
<accession>A0AAN1UVF6</accession>
<name>A0AAN1UVF6_SYNEL</name>
<proteinExistence type="predicted"/>
<dbReference type="PANTHER" id="PTHR36341:SF3">
    <property type="entry name" value="DUF2996 FAMILY PROTEIN"/>
    <property type="match status" value="1"/>
</dbReference>
<evidence type="ECO:0000313" key="3">
    <source>
        <dbReference type="Proteomes" id="UP000267249"/>
    </source>
</evidence>
<dbReference type="InterPro" id="IPR021374">
    <property type="entry name" value="DUF2996"/>
</dbReference>
<sequence>MPEEQTATPPAQPAAKKAKPPALEDKPFQEFVQVDLLPAVRQALSDRGLADLDLQFVEAPLPVVGDRCWQLQGSWANGQRRFLLGFTEENLTAPKVFTLADGKAAPATLEAFLGDERKITLPLLLNRILSRLDGQKWLEQN</sequence>
<reference evidence="2 3" key="1">
    <citation type="journal article" date="2018" name="Sci. Rep.">
        <title>Genome Features and Biochemical Characteristics of a Robust, Fast Growing and Naturally Transformable Cyanobacterium Synechococcus elongatus PCC 11801 Isolated from India.</title>
        <authorList>
            <person name="Jaiswal D."/>
            <person name="Sengupta A."/>
            <person name="Sohoni S."/>
            <person name="Sengupta S."/>
            <person name="Phadnavis A.G."/>
            <person name="Pakrasi H.B."/>
            <person name="Wangikar P.P."/>
        </authorList>
    </citation>
    <scope>NUCLEOTIDE SEQUENCE [LARGE SCALE GENOMIC DNA]</scope>
    <source>
        <strain evidence="2 3">PCC 11801</strain>
    </source>
</reference>
<dbReference type="RefSeq" id="WP_208673401.1">
    <property type="nucleotide sequence ID" value="NZ_CP030139.2"/>
</dbReference>
<gene>
    <name evidence="2" type="ORF">DOP62_10075</name>
</gene>
<feature type="region of interest" description="Disordered" evidence="1">
    <location>
        <begin position="1"/>
        <end position="22"/>
    </location>
</feature>
<organism evidence="2 3">
    <name type="scientific">Synechococcus elongatus PCC 11801</name>
    <dbReference type="NCBI Taxonomy" id="2219813"/>
    <lineage>
        <taxon>Bacteria</taxon>
        <taxon>Bacillati</taxon>
        <taxon>Cyanobacteriota</taxon>
        <taxon>Cyanophyceae</taxon>
        <taxon>Synechococcales</taxon>
        <taxon>Synechococcaceae</taxon>
        <taxon>Synechococcus</taxon>
    </lineage>
</organism>
<dbReference type="Proteomes" id="UP000267249">
    <property type="component" value="Chromosome"/>
</dbReference>
<dbReference type="PANTHER" id="PTHR36341">
    <property type="entry name" value="DUF2996 FAMILY PROTEIN"/>
    <property type="match status" value="1"/>
</dbReference>
<feature type="compositionally biased region" description="Low complexity" evidence="1">
    <location>
        <begin position="1"/>
        <end position="15"/>
    </location>
</feature>
<dbReference type="AlphaFoldDB" id="A0AAN1UVF6"/>